<dbReference type="InterPro" id="IPR029044">
    <property type="entry name" value="Nucleotide-diphossugar_trans"/>
</dbReference>
<keyword evidence="3 5" id="KW-0808">Transferase</keyword>
<keyword evidence="2" id="KW-0328">Glycosyltransferase</keyword>
<evidence type="ECO:0000256" key="2">
    <source>
        <dbReference type="ARBA" id="ARBA00022676"/>
    </source>
</evidence>
<dbReference type="PANTHER" id="PTHR43630:SF1">
    <property type="entry name" value="POLY-BETA-1,6-N-ACETYL-D-GLUCOSAMINE SYNTHASE"/>
    <property type="match status" value="1"/>
</dbReference>
<proteinExistence type="inferred from homology"/>
<name>A0A3N6W416_9ACTN</name>
<feature type="domain" description="Glycosyltransferase 2-like" evidence="4">
    <location>
        <begin position="49"/>
        <end position="220"/>
    </location>
</feature>
<evidence type="ECO:0000313" key="5">
    <source>
        <dbReference type="EMBL" id="RQN02269.1"/>
    </source>
</evidence>
<reference evidence="5 6" key="1">
    <citation type="submission" date="2018-11" db="EMBL/GenBank/DDBJ databases">
        <authorList>
            <person name="Li F."/>
        </authorList>
    </citation>
    <scope>NUCLEOTIDE SEQUENCE [LARGE SCALE GENOMIC DNA]</scope>
    <source>
        <strain evidence="5 6">YS17T</strain>
    </source>
</reference>
<dbReference type="Gene3D" id="3.90.550.10">
    <property type="entry name" value="Spore Coat Polysaccharide Biosynthesis Protein SpsA, Chain A"/>
    <property type="match status" value="1"/>
</dbReference>
<dbReference type="AlphaFoldDB" id="A0A3N6W416"/>
<protein>
    <submittedName>
        <fullName evidence="5">Glycosyltransferase family 2 protein</fullName>
    </submittedName>
</protein>
<dbReference type="InterPro" id="IPR001173">
    <property type="entry name" value="Glyco_trans_2-like"/>
</dbReference>
<dbReference type="CDD" id="cd06423">
    <property type="entry name" value="CESA_like"/>
    <property type="match status" value="1"/>
</dbReference>
<evidence type="ECO:0000313" key="6">
    <source>
        <dbReference type="Proteomes" id="UP000275225"/>
    </source>
</evidence>
<evidence type="ECO:0000256" key="3">
    <source>
        <dbReference type="ARBA" id="ARBA00022679"/>
    </source>
</evidence>
<organism evidence="5 6">
    <name type="scientific">Aeromicrobium camelliae</name>
    <dbReference type="NCBI Taxonomy" id="1538144"/>
    <lineage>
        <taxon>Bacteria</taxon>
        <taxon>Bacillati</taxon>
        <taxon>Actinomycetota</taxon>
        <taxon>Actinomycetes</taxon>
        <taxon>Propionibacteriales</taxon>
        <taxon>Nocardioidaceae</taxon>
        <taxon>Aeromicrobium</taxon>
    </lineage>
</organism>
<sequence length="426" mass="45577">MATILAAALLLLGLSTACWAGVGGIRRVLRLLRRDTLSSSRISTGEVAVLMAAHNEEAVIDATLAAVEELVPASQVFVVSDASNDRTAELVRAHGANVLDLHPGRGKAGALVAGLDHFGLTRRFGVIMILDADTVPAPDYLTTGLPLFDDPSVAAVAGRASTRWSSSRGWMSRVLIAHRERVYVLFQTLLKYGQAAPRANAVAIVPGFASMYRADVLERLDIAAPGLAIEDYNMTFEIHAKELGRVAFEPSAARAMTQDPDTIGDYVRQVGRWNLGFWQTLRRHRPRWGLFWAAVSLFAAEVVLSSVLVIVIAVASVLTTTVALARTVAGEPWRWDPSPAGAPLAAALLGVLVVDAVATIYVAALVRRPSMVLLAPVFPLVRVLDAALCLRALVHATTRRSTGVWSSPARRIEPVPADRSGGVVAE</sequence>
<dbReference type="SUPFAM" id="SSF53448">
    <property type="entry name" value="Nucleotide-diphospho-sugar transferases"/>
    <property type="match status" value="1"/>
</dbReference>
<dbReference type="GO" id="GO:0016757">
    <property type="term" value="F:glycosyltransferase activity"/>
    <property type="evidence" value="ECO:0007669"/>
    <property type="project" value="UniProtKB-KW"/>
</dbReference>
<dbReference type="Proteomes" id="UP000275225">
    <property type="component" value="Unassembled WGS sequence"/>
</dbReference>
<comment type="caution">
    <text evidence="5">The sequence shown here is derived from an EMBL/GenBank/DDBJ whole genome shotgun (WGS) entry which is preliminary data.</text>
</comment>
<dbReference type="Pfam" id="PF00535">
    <property type="entry name" value="Glycos_transf_2"/>
    <property type="match status" value="1"/>
</dbReference>
<keyword evidence="6" id="KW-1185">Reference proteome</keyword>
<dbReference type="PANTHER" id="PTHR43630">
    <property type="entry name" value="POLY-BETA-1,6-N-ACETYL-D-GLUCOSAMINE SYNTHASE"/>
    <property type="match status" value="1"/>
</dbReference>
<evidence type="ECO:0000259" key="4">
    <source>
        <dbReference type="Pfam" id="PF00535"/>
    </source>
</evidence>
<gene>
    <name evidence="5" type="ORF">EHW97_14025</name>
</gene>
<accession>A0A3N6W416</accession>
<evidence type="ECO:0000256" key="1">
    <source>
        <dbReference type="ARBA" id="ARBA00006739"/>
    </source>
</evidence>
<comment type="similarity">
    <text evidence="1">Belongs to the glycosyltransferase 2 family.</text>
</comment>
<dbReference type="EMBL" id="RQJX01000023">
    <property type="protein sequence ID" value="RQN02269.1"/>
    <property type="molecule type" value="Genomic_DNA"/>
</dbReference>
<dbReference type="OrthoDB" id="7431422at2"/>